<keyword evidence="6" id="KW-0804">Transcription</keyword>
<dbReference type="PROSITE" id="PS50048">
    <property type="entry name" value="ZN2_CY6_FUNGAL_2"/>
    <property type="match status" value="1"/>
</dbReference>
<keyword evidence="7" id="KW-0539">Nucleus</keyword>
<evidence type="ECO:0000256" key="3">
    <source>
        <dbReference type="ARBA" id="ARBA00022833"/>
    </source>
</evidence>
<dbReference type="GO" id="GO:0003677">
    <property type="term" value="F:DNA binding"/>
    <property type="evidence" value="ECO:0007669"/>
    <property type="project" value="UniProtKB-KW"/>
</dbReference>
<dbReference type="SMART" id="SM00906">
    <property type="entry name" value="Fungal_trans"/>
    <property type="match status" value="1"/>
</dbReference>
<evidence type="ECO:0000313" key="11">
    <source>
        <dbReference type="Proteomes" id="UP000887229"/>
    </source>
</evidence>
<reference evidence="10" key="1">
    <citation type="journal article" date="2021" name="IMA Fungus">
        <title>Genomic characterization of three marine fungi, including Emericellopsis atlantica sp. nov. with signatures of a generalist lifestyle and marine biomass degradation.</title>
        <authorList>
            <person name="Hagestad O.C."/>
            <person name="Hou L."/>
            <person name="Andersen J.H."/>
            <person name="Hansen E.H."/>
            <person name="Altermark B."/>
            <person name="Li C."/>
            <person name="Kuhnert E."/>
            <person name="Cox R.J."/>
            <person name="Crous P.W."/>
            <person name="Spatafora J.W."/>
            <person name="Lail K."/>
            <person name="Amirebrahimi M."/>
            <person name="Lipzen A."/>
            <person name="Pangilinan J."/>
            <person name="Andreopoulos W."/>
            <person name="Hayes R.D."/>
            <person name="Ng V."/>
            <person name="Grigoriev I.V."/>
            <person name="Jackson S.A."/>
            <person name="Sutton T.D.S."/>
            <person name="Dobson A.D.W."/>
            <person name="Rama T."/>
        </authorList>
    </citation>
    <scope>NUCLEOTIDE SEQUENCE</scope>
    <source>
        <strain evidence="10">TS7</strain>
    </source>
</reference>
<accession>A0A9P7ZMJ3</accession>
<keyword evidence="11" id="KW-1185">Reference proteome</keyword>
<keyword evidence="4" id="KW-0805">Transcription regulation</keyword>
<dbReference type="PANTHER" id="PTHR31313:SF86">
    <property type="entry name" value="ZN(2)-C6 FUNGAL-TYPE DOMAIN-CONTAINING PROTEIN"/>
    <property type="match status" value="1"/>
</dbReference>
<dbReference type="AlphaFoldDB" id="A0A9P7ZMJ3"/>
<sequence>MPPSRARRAPAACSRCRVRKIKCNNERPACVNCKAYGHECVYEPISESAKEAGRLRHERKKLRKSQQQSASSQAPESSHGGDNDELQQQRSPSGHGAASVHDNSSSISAHENTNPLEEQNGPREGVARILVSDSGVSSYHGRTSTLYEDHPQERSTAQHPRMPDEWVERGLVAEAARQRQLEELNYRHGKLDFDGVEPDLGMHLLSIHWNRQHHSCLITYRPAFMRDMACGGPYFSKLLLNAIYFAASKFSPRLEVRKDPGDVRTAGWRYRGRVRELLGGALDRSDVTTIQALLLMTNSLFALGDERSAAWLYAGLAFRMLIDLGLHVDLTGTRRFSDEDLEVRRRVFWAAFVVDKIQSLYQGRPSTLKESDALVPIKFLDSYEELEHWQPFAYSSSTTHYPGSPAYSNSTFASLCRLSLTMSEILNSIYTERSSDQTPRELSTMLEKLQLRLDNWRRDLPPHLQLDPGRQSREMEYPPPHVFSLNAMYNVLIILLHRPFVADGHLYSTSRSISVDSFMKCASAASTICSLVRAYHQAFSTRRAPYLISYATYVAATIHSRIAARRGSDSSAHANLATCLAVFEQNQATNSAVNKASLIIQNLMKKLGVTLTPSGDALRNVVMDSAAATATAAEQQAEPVLDVPASNLHTNASSTVDALPPATALGDYSPNDPDWLDIDNIIQSFLHGREGAHAPAGFEPDTAWLPAPSVHNMAGAPATAVGMYPTPTEGSGYFHPPDDSGGSNGFVQDPLFGFNGSATDSYHYAPW</sequence>
<feature type="compositionally biased region" description="Polar residues" evidence="8">
    <location>
        <begin position="136"/>
        <end position="146"/>
    </location>
</feature>
<dbReference type="SMART" id="SM00066">
    <property type="entry name" value="GAL4"/>
    <property type="match status" value="1"/>
</dbReference>
<evidence type="ECO:0000256" key="1">
    <source>
        <dbReference type="ARBA" id="ARBA00004123"/>
    </source>
</evidence>
<dbReference type="PANTHER" id="PTHR31313">
    <property type="entry name" value="TY1 ENHANCER ACTIVATOR"/>
    <property type="match status" value="1"/>
</dbReference>
<feature type="region of interest" description="Disordered" evidence="8">
    <location>
        <begin position="136"/>
        <end position="161"/>
    </location>
</feature>
<protein>
    <submittedName>
        <fullName evidence="10">C6 transcription factor</fullName>
    </submittedName>
</protein>
<dbReference type="InterPro" id="IPR036864">
    <property type="entry name" value="Zn2-C6_fun-type_DNA-bd_sf"/>
</dbReference>
<dbReference type="InterPro" id="IPR051615">
    <property type="entry name" value="Transcr_Regulatory_Elem"/>
</dbReference>
<comment type="caution">
    <text evidence="10">The sequence shown here is derived from an EMBL/GenBank/DDBJ whole genome shotgun (WGS) entry which is preliminary data.</text>
</comment>
<dbReference type="GeneID" id="70292167"/>
<dbReference type="InterPro" id="IPR001138">
    <property type="entry name" value="Zn2Cys6_DnaBD"/>
</dbReference>
<dbReference type="GO" id="GO:0006351">
    <property type="term" value="P:DNA-templated transcription"/>
    <property type="evidence" value="ECO:0007669"/>
    <property type="project" value="InterPro"/>
</dbReference>
<feature type="region of interest" description="Disordered" evidence="8">
    <location>
        <begin position="49"/>
        <end position="123"/>
    </location>
</feature>
<evidence type="ECO:0000256" key="7">
    <source>
        <dbReference type="ARBA" id="ARBA00023242"/>
    </source>
</evidence>
<dbReference type="RefSeq" id="XP_046118376.1">
    <property type="nucleotide sequence ID" value="XM_046261264.1"/>
</dbReference>
<dbReference type="Proteomes" id="UP000887229">
    <property type="component" value="Unassembled WGS sequence"/>
</dbReference>
<dbReference type="GO" id="GO:0005634">
    <property type="term" value="C:nucleus"/>
    <property type="evidence" value="ECO:0007669"/>
    <property type="project" value="UniProtKB-SubCell"/>
</dbReference>
<organism evidence="10 11">
    <name type="scientific">Emericellopsis atlantica</name>
    <dbReference type="NCBI Taxonomy" id="2614577"/>
    <lineage>
        <taxon>Eukaryota</taxon>
        <taxon>Fungi</taxon>
        <taxon>Dikarya</taxon>
        <taxon>Ascomycota</taxon>
        <taxon>Pezizomycotina</taxon>
        <taxon>Sordariomycetes</taxon>
        <taxon>Hypocreomycetidae</taxon>
        <taxon>Hypocreales</taxon>
        <taxon>Bionectriaceae</taxon>
        <taxon>Emericellopsis</taxon>
    </lineage>
</organism>
<evidence type="ECO:0000256" key="6">
    <source>
        <dbReference type="ARBA" id="ARBA00023163"/>
    </source>
</evidence>
<keyword evidence="3" id="KW-0862">Zinc</keyword>
<dbReference type="EMBL" id="MU251254">
    <property type="protein sequence ID" value="KAG9254452.1"/>
    <property type="molecule type" value="Genomic_DNA"/>
</dbReference>
<keyword evidence="5" id="KW-0238">DNA-binding</keyword>
<dbReference type="InterPro" id="IPR007219">
    <property type="entry name" value="XnlR_reg_dom"/>
</dbReference>
<evidence type="ECO:0000259" key="9">
    <source>
        <dbReference type="PROSITE" id="PS50048"/>
    </source>
</evidence>
<gene>
    <name evidence="10" type="ORF">F5Z01DRAFT_622406</name>
</gene>
<dbReference type="OrthoDB" id="4161332at2759"/>
<evidence type="ECO:0000256" key="2">
    <source>
        <dbReference type="ARBA" id="ARBA00022723"/>
    </source>
</evidence>
<dbReference type="CDD" id="cd12148">
    <property type="entry name" value="fungal_TF_MHR"/>
    <property type="match status" value="1"/>
</dbReference>
<keyword evidence="2" id="KW-0479">Metal-binding</keyword>
<dbReference type="Pfam" id="PF00172">
    <property type="entry name" value="Zn_clus"/>
    <property type="match status" value="1"/>
</dbReference>
<comment type="subcellular location">
    <subcellularLocation>
        <location evidence="1">Nucleus</location>
    </subcellularLocation>
</comment>
<feature type="compositionally biased region" description="Low complexity" evidence="8">
    <location>
        <begin position="65"/>
        <end position="74"/>
    </location>
</feature>
<dbReference type="Pfam" id="PF04082">
    <property type="entry name" value="Fungal_trans"/>
    <property type="match status" value="1"/>
</dbReference>
<proteinExistence type="predicted"/>
<feature type="compositionally biased region" description="Polar residues" evidence="8">
    <location>
        <begin position="101"/>
        <end position="117"/>
    </location>
</feature>
<dbReference type="Gene3D" id="4.10.240.10">
    <property type="entry name" value="Zn(2)-C6 fungal-type DNA-binding domain"/>
    <property type="match status" value="1"/>
</dbReference>
<feature type="domain" description="Zn(2)-C6 fungal-type" evidence="9">
    <location>
        <begin position="12"/>
        <end position="42"/>
    </location>
</feature>
<dbReference type="CDD" id="cd00067">
    <property type="entry name" value="GAL4"/>
    <property type="match status" value="1"/>
</dbReference>
<evidence type="ECO:0000256" key="8">
    <source>
        <dbReference type="SAM" id="MobiDB-lite"/>
    </source>
</evidence>
<dbReference type="PROSITE" id="PS00463">
    <property type="entry name" value="ZN2_CY6_FUNGAL_1"/>
    <property type="match status" value="1"/>
</dbReference>
<evidence type="ECO:0000313" key="10">
    <source>
        <dbReference type="EMBL" id="KAG9254452.1"/>
    </source>
</evidence>
<evidence type="ECO:0000256" key="4">
    <source>
        <dbReference type="ARBA" id="ARBA00023015"/>
    </source>
</evidence>
<dbReference type="SUPFAM" id="SSF57701">
    <property type="entry name" value="Zn2/Cys6 DNA-binding domain"/>
    <property type="match status" value="1"/>
</dbReference>
<dbReference type="GO" id="GO:0008270">
    <property type="term" value="F:zinc ion binding"/>
    <property type="evidence" value="ECO:0007669"/>
    <property type="project" value="InterPro"/>
</dbReference>
<name>A0A9P7ZMJ3_9HYPO</name>
<evidence type="ECO:0000256" key="5">
    <source>
        <dbReference type="ARBA" id="ARBA00023125"/>
    </source>
</evidence>
<dbReference type="GO" id="GO:0000981">
    <property type="term" value="F:DNA-binding transcription factor activity, RNA polymerase II-specific"/>
    <property type="evidence" value="ECO:0007669"/>
    <property type="project" value="InterPro"/>
</dbReference>